<dbReference type="InterPro" id="IPR006114">
    <property type="entry name" value="6PGDH_C"/>
</dbReference>
<dbReference type="PRINTS" id="PR00076">
    <property type="entry name" value="6PGDHDRGNASE"/>
</dbReference>
<feature type="binding site" description="in other chain" evidence="6">
    <location>
        <begin position="130"/>
        <end position="132"/>
    </location>
    <ligand>
        <name>substrate</name>
        <note>ligand shared between dimeric partners</note>
    </ligand>
</feature>
<feature type="binding site" description="in other chain" evidence="6">
    <location>
        <position position="192"/>
    </location>
    <ligand>
        <name>substrate</name>
        <note>ligand shared between dimeric partners</note>
    </ligand>
</feature>
<comment type="similarity">
    <text evidence="1 8">Belongs to the 6-phosphogluconate dehydrogenase family.</text>
</comment>
<evidence type="ECO:0000256" key="3">
    <source>
        <dbReference type="ARBA" id="ARBA00023002"/>
    </source>
</evidence>
<dbReference type="Gene3D" id="1.20.5.320">
    <property type="entry name" value="6-Phosphogluconate Dehydrogenase, domain 3"/>
    <property type="match status" value="1"/>
</dbReference>
<feature type="binding site" description="in other chain" evidence="6">
    <location>
        <position position="104"/>
    </location>
    <ligand>
        <name>substrate</name>
        <note>ligand shared between dimeric partners</note>
    </ligand>
</feature>
<proteinExistence type="inferred from homology"/>
<feature type="binding site" description="in other chain" evidence="6">
    <location>
        <begin position="187"/>
        <end position="188"/>
    </location>
    <ligand>
        <name>substrate</name>
        <note>ligand shared between dimeric partners</note>
    </ligand>
</feature>
<dbReference type="InterPro" id="IPR036291">
    <property type="entry name" value="NAD(P)-bd_dom_sf"/>
</dbReference>
<dbReference type="SUPFAM" id="SSF48179">
    <property type="entry name" value="6-phosphogluconate dehydrogenase C-terminal domain-like"/>
    <property type="match status" value="2"/>
</dbReference>
<dbReference type="SMART" id="SM01350">
    <property type="entry name" value="6PGD"/>
    <property type="match status" value="1"/>
</dbReference>
<organism evidence="11 12">
    <name type="scientific">Terracoccus luteus</name>
    <dbReference type="NCBI Taxonomy" id="53356"/>
    <lineage>
        <taxon>Bacteria</taxon>
        <taxon>Bacillati</taxon>
        <taxon>Actinomycetota</taxon>
        <taxon>Actinomycetes</taxon>
        <taxon>Micrococcales</taxon>
        <taxon>Intrasporangiaceae</taxon>
        <taxon>Terracoccus</taxon>
    </lineage>
</organism>
<feature type="binding site" evidence="7">
    <location>
        <begin position="34"/>
        <end position="36"/>
    </location>
    <ligand>
        <name>NADP(+)</name>
        <dbReference type="ChEBI" id="CHEBI:58349"/>
    </ligand>
</feature>
<accession>A0A839Q580</accession>
<evidence type="ECO:0000259" key="10">
    <source>
        <dbReference type="SMART" id="SM01350"/>
    </source>
</evidence>
<evidence type="ECO:0000256" key="8">
    <source>
        <dbReference type="RuleBase" id="RU000485"/>
    </source>
</evidence>
<comment type="pathway">
    <text evidence="8">Carbohydrate degradation; pentose phosphate pathway; D-ribulose 5-phosphate from D-glucose 6-phosphate (oxidative stage): step 3/3.</text>
</comment>
<comment type="subunit">
    <text evidence="2">Homodimer.</text>
</comment>
<dbReference type="Gene3D" id="1.10.1040.10">
    <property type="entry name" value="N-(1-d-carboxylethyl)-l-norvaline Dehydrogenase, domain 2"/>
    <property type="match status" value="1"/>
</dbReference>
<feature type="compositionally biased region" description="Acidic residues" evidence="9">
    <location>
        <begin position="341"/>
        <end position="353"/>
    </location>
</feature>
<evidence type="ECO:0000256" key="1">
    <source>
        <dbReference type="ARBA" id="ARBA00008419"/>
    </source>
</evidence>
<dbReference type="GO" id="GO:0050661">
    <property type="term" value="F:NADP binding"/>
    <property type="evidence" value="ECO:0007669"/>
    <property type="project" value="InterPro"/>
</dbReference>
<dbReference type="GO" id="GO:0004616">
    <property type="term" value="F:phosphogluconate dehydrogenase (decarboxylating) activity"/>
    <property type="evidence" value="ECO:0007669"/>
    <property type="project" value="UniProtKB-EC"/>
</dbReference>
<dbReference type="Proteomes" id="UP000590811">
    <property type="component" value="Unassembled WGS sequence"/>
</dbReference>
<dbReference type="PANTHER" id="PTHR11811">
    <property type="entry name" value="6-PHOSPHOGLUCONATE DEHYDROGENASE"/>
    <property type="match status" value="1"/>
</dbReference>
<dbReference type="FunFam" id="3.40.50.720:FF:000007">
    <property type="entry name" value="6-phosphogluconate dehydrogenase, decarboxylating"/>
    <property type="match status" value="1"/>
</dbReference>
<reference evidence="11 12" key="1">
    <citation type="submission" date="2020-08" db="EMBL/GenBank/DDBJ databases">
        <title>Genomic Encyclopedia of Type Strains, Phase IV (KMG-V): Genome sequencing to study the core and pangenomes of soil and plant-associated prokaryotes.</title>
        <authorList>
            <person name="Whitman W."/>
        </authorList>
    </citation>
    <scope>NUCLEOTIDE SEQUENCE [LARGE SCALE GENOMIC DNA]</scope>
    <source>
        <strain evidence="11 12">B3ACCR2</strain>
    </source>
</reference>
<evidence type="ECO:0000256" key="7">
    <source>
        <dbReference type="PIRSR" id="PIRSR000109-3"/>
    </source>
</evidence>
<feature type="binding site" evidence="7">
    <location>
        <begin position="76"/>
        <end position="78"/>
    </location>
    <ligand>
        <name>NADP(+)</name>
        <dbReference type="ChEBI" id="CHEBI:58349"/>
    </ligand>
</feature>
<dbReference type="SUPFAM" id="SSF51735">
    <property type="entry name" value="NAD(P)-binding Rossmann-fold domains"/>
    <property type="match status" value="1"/>
</dbReference>
<dbReference type="EC" id="1.1.1.44" evidence="8"/>
<feature type="binding site" evidence="7">
    <location>
        <position position="104"/>
    </location>
    <ligand>
        <name>NADP(+)</name>
        <dbReference type="ChEBI" id="CHEBI:58349"/>
    </ligand>
</feature>
<dbReference type="PROSITE" id="PS00461">
    <property type="entry name" value="6PGD"/>
    <property type="match status" value="1"/>
</dbReference>
<dbReference type="InterPro" id="IPR008927">
    <property type="entry name" value="6-PGluconate_DH-like_C_sf"/>
</dbReference>
<evidence type="ECO:0000256" key="2">
    <source>
        <dbReference type="ARBA" id="ARBA00011738"/>
    </source>
</evidence>
<feature type="binding site" description="in other chain" evidence="6">
    <location>
        <position position="262"/>
    </location>
    <ligand>
        <name>substrate</name>
        <note>ligand shared between dimeric partners</note>
    </ligand>
</feature>
<name>A0A839Q580_9MICO</name>
<dbReference type="PIRSF" id="PIRSF000109">
    <property type="entry name" value="6PGD"/>
    <property type="match status" value="1"/>
</dbReference>
<keyword evidence="8" id="KW-0570">Pentose shunt</keyword>
<dbReference type="EMBL" id="JACHVT010000010">
    <property type="protein sequence ID" value="MBB2988342.1"/>
    <property type="molecule type" value="Genomic_DNA"/>
</dbReference>
<comment type="catalytic activity">
    <reaction evidence="8">
        <text>6-phospho-D-gluconate + NADP(+) = D-ribulose 5-phosphate + CO2 + NADPH</text>
        <dbReference type="Rhea" id="RHEA:10116"/>
        <dbReference type="ChEBI" id="CHEBI:16526"/>
        <dbReference type="ChEBI" id="CHEBI:57783"/>
        <dbReference type="ChEBI" id="CHEBI:58121"/>
        <dbReference type="ChEBI" id="CHEBI:58349"/>
        <dbReference type="ChEBI" id="CHEBI:58759"/>
        <dbReference type="EC" id="1.1.1.44"/>
    </reaction>
</comment>
<evidence type="ECO:0000313" key="11">
    <source>
        <dbReference type="EMBL" id="MBB2988342.1"/>
    </source>
</evidence>
<feature type="binding site" evidence="7">
    <location>
        <begin position="11"/>
        <end position="16"/>
    </location>
    <ligand>
        <name>NADP(+)</name>
        <dbReference type="ChEBI" id="CHEBI:58349"/>
    </ligand>
</feature>
<evidence type="ECO:0000256" key="9">
    <source>
        <dbReference type="SAM" id="MobiDB-lite"/>
    </source>
</evidence>
<comment type="caution">
    <text evidence="11">The sequence shown here is derived from an EMBL/GenBank/DDBJ whole genome shotgun (WGS) entry which is preliminary data.</text>
</comment>
<feature type="binding site" description="in other chain" evidence="6">
    <location>
        <position position="289"/>
    </location>
    <ligand>
        <name>substrate</name>
        <note>ligand shared between dimeric partners</note>
    </ligand>
</feature>
<dbReference type="GO" id="GO:0006098">
    <property type="term" value="P:pentose-phosphate shunt"/>
    <property type="evidence" value="ECO:0007669"/>
    <property type="project" value="UniProtKB-UniPathway"/>
</dbReference>
<feature type="domain" description="6-phosphogluconate dehydrogenase C-terminal" evidence="10">
    <location>
        <begin position="180"/>
        <end position="519"/>
    </location>
</feature>
<feature type="binding site" evidence="6">
    <location>
        <position position="497"/>
    </location>
    <ligand>
        <name>substrate</name>
        <note>ligand shared between dimeric partners</note>
    </ligand>
</feature>
<dbReference type="Pfam" id="PF03446">
    <property type="entry name" value="NAD_binding_2"/>
    <property type="match status" value="1"/>
</dbReference>
<dbReference type="AlphaFoldDB" id="A0A839Q580"/>
<sequence>MNARATIGVTGLSTMGRNLARNIARHGHTVAVHNRTTARMTSLLDDHGDEGDFVGSESIEDFVASIEKPRAIIVMVKAGDPTDAVIDELVPLLDEDDIVVDAGNAHFVDTIRREKALSEKGIHFVGMGVSGGEVGALEGPSIMVGGSDHAYARLAPVVESIAAQVDGTPCCAHLGPDGAGHFVKMVHNGIEYADMQLIAESYDLLRGILGTEPAQIAEVFREWNGGDLESFLIEMTADVLAHTDTATGRPFVDVVDDAAEQKGTGRWTVQSALDLGVPITGIAEATFARSLSGHTDQRAAARTTFGVRPAVDAAHATDAEGTTDAEHAVGHDGLGHGSADDTADDTAGDTAEDTTEKRGGSGEFDPDAFTYDVRAALYASKVVAYAQGFDQLAAGSEEHSWDLDLGTVATIWRGGCIIRASFLDRIREVYADEPDLTTLLTAEYFSDAVSRGVDAWRRVVTAAVQSGIPSPAFSSSLAYFDGLRSERLPAALIQVLRDNFGAHTYRRVDREGTFHTNWAGDRAETTAE</sequence>
<dbReference type="InterPro" id="IPR006113">
    <property type="entry name" value="6PGDH_Gnd/GntZ"/>
</dbReference>
<feature type="compositionally biased region" description="Basic and acidic residues" evidence="9">
    <location>
        <begin position="324"/>
        <end position="334"/>
    </location>
</feature>
<evidence type="ECO:0000256" key="6">
    <source>
        <dbReference type="PIRSR" id="PIRSR000109-2"/>
    </source>
</evidence>
<evidence type="ECO:0000313" key="12">
    <source>
        <dbReference type="Proteomes" id="UP000590811"/>
    </source>
</evidence>
<feature type="region of interest" description="Disordered" evidence="9">
    <location>
        <begin position="317"/>
        <end position="364"/>
    </location>
</feature>
<dbReference type="GO" id="GO:0019521">
    <property type="term" value="P:D-gluconate metabolic process"/>
    <property type="evidence" value="ECO:0007669"/>
    <property type="project" value="UniProtKB-KW"/>
</dbReference>
<feature type="active site" description="Proton acceptor" evidence="5">
    <location>
        <position position="184"/>
    </location>
</feature>
<dbReference type="NCBIfam" id="NF006765">
    <property type="entry name" value="PRK09287.1"/>
    <property type="match status" value="1"/>
</dbReference>
<feature type="binding site" evidence="6">
    <location>
        <position position="503"/>
    </location>
    <ligand>
        <name>substrate</name>
        <note>ligand shared between dimeric partners</note>
    </ligand>
</feature>
<dbReference type="InterPro" id="IPR006183">
    <property type="entry name" value="Pgluconate_DH"/>
</dbReference>
<keyword evidence="4 8" id="KW-0311">Gluconate utilization</keyword>
<feature type="active site" description="Proton donor" evidence="5">
    <location>
        <position position="191"/>
    </location>
</feature>
<dbReference type="UniPathway" id="UPA00115">
    <property type="reaction ID" value="UER00410"/>
</dbReference>
<protein>
    <recommendedName>
        <fullName evidence="8">6-phosphogluconate dehydrogenase, decarboxylating</fullName>
        <ecNumber evidence="8">1.1.1.44</ecNumber>
    </recommendedName>
</protein>
<dbReference type="InterPro" id="IPR013328">
    <property type="entry name" value="6PGD_dom2"/>
</dbReference>
<evidence type="ECO:0000256" key="4">
    <source>
        <dbReference type="ARBA" id="ARBA00023064"/>
    </source>
</evidence>
<dbReference type="InterPro" id="IPR006115">
    <property type="entry name" value="6PGDH_NADP-bd"/>
</dbReference>
<dbReference type="Pfam" id="PF00393">
    <property type="entry name" value="6PGD"/>
    <property type="match status" value="2"/>
</dbReference>
<dbReference type="Gene3D" id="3.40.50.720">
    <property type="entry name" value="NAD(P)-binding Rossmann-like Domain"/>
    <property type="match status" value="1"/>
</dbReference>
<dbReference type="RefSeq" id="WP_184511319.1">
    <property type="nucleotide sequence ID" value="NZ_JACHVT010000010.1"/>
</dbReference>
<keyword evidence="8" id="KW-0521">NADP</keyword>
<gene>
    <name evidence="11" type="ORF">FHW14_003536</name>
</gene>
<dbReference type="InterPro" id="IPR006184">
    <property type="entry name" value="6PGdom_BS"/>
</dbReference>
<evidence type="ECO:0000256" key="5">
    <source>
        <dbReference type="PIRSR" id="PIRSR000109-1"/>
    </source>
</evidence>
<dbReference type="NCBIfam" id="TIGR00873">
    <property type="entry name" value="gnd"/>
    <property type="match status" value="1"/>
</dbReference>
<keyword evidence="3 8" id="KW-0560">Oxidoreductase</keyword>